<accession>A0A163B641</accession>
<name>A0A163B641_9FLAO</name>
<dbReference type="Proteomes" id="UP000076715">
    <property type="component" value="Unassembled WGS sequence"/>
</dbReference>
<reference evidence="2 3" key="1">
    <citation type="submission" date="2016-01" db="EMBL/GenBank/DDBJ databases">
        <title>The draft genome sequence of Aquimarina sp. RZW4-3-2.</title>
        <authorList>
            <person name="Wang Y."/>
        </authorList>
    </citation>
    <scope>NUCLEOTIDE SEQUENCE [LARGE SCALE GENOMIC DNA]</scope>
    <source>
        <strain evidence="2 3">RZW4-3-2</strain>
    </source>
</reference>
<organism evidence="2 3">
    <name type="scientific">Aquimarina aggregata</name>
    <dbReference type="NCBI Taxonomy" id="1642818"/>
    <lineage>
        <taxon>Bacteria</taxon>
        <taxon>Pseudomonadati</taxon>
        <taxon>Bacteroidota</taxon>
        <taxon>Flavobacteriia</taxon>
        <taxon>Flavobacteriales</taxon>
        <taxon>Flavobacteriaceae</taxon>
        <taxon>Aquimarina</taxon>
    </lineage>
</organism>
<feature type="transmembrane region" description="Helical" evidence="1">
    <location>
        <begin position="16"/>
        <end position="33"/>
    </location>
</feature>
<evidence type="ECO:0000313" key="2">
    <source>
        <dbReference type="EMBL" id="KZS41087.1"/>
    </source>
</evidence>
<evidence type="ECO:0000313" key="3">
    <source>
        <dbReference type="Proteomes" id="UP000076715"/>
    </source>
</evidence>
<dbReference type="EMBL" id="LQRT01000007">
    <property type="protein sequence ID" value="KZS41087.1"/>
    <property type="molecule type" value="Genomic_DNA"/>
</dbReference>
<keyword evidence="1" id="KW-0812">Transmembrane</keyword>
<sequence>MEKRKLISSGIKTKKYFWSWFVLFFFYIFSKVANFNDFWFFLGLTLSMFFFVLCLILKKVEYTSDFVYFNGKKTKFSDIKNLKVFEFNRNTYYLFITKSDSLFSKYNFTQLGLGKKVNFFALMKMLYSKTLEAELPLAEFFGLLKEKSEIKKVQLFEE</sequence>
<protein>
    <submittedName>
        <fullName evidence="2">Uncharacterized protein</fullName>
    </submittedName>
</protein>
<gene>
    <name evidence="2" type="ORF">AWE51_23315</name>
</gene>
<feature type="transmembrane region" description="Helical" evidence="1">
    <location>
        <begin position="39"/>
        <end position="57"/>
    </location>
</feature>
<keyword evidence="1" id="KW-0472">Membrane</keyword>
<comment type="caution">
    <text evidence="2">The sequence shown here is derived from an EMBL/GenBank/DDBJ whole genome shotgun (WGS) entry which is preliminary data.</text>
</comment>
<proteinExistence type="predicted"/>
<evidence type="ECO:0000256" key="1">
    <source>
        <dbReference type="SAM" id="Phobius"/>
    </source>
</evidence>
<dbReference type="AlphaFoldDB" id="A0A163B641"/>
<keyword evidence="3" id="KW-1185">Reference proteome</keyword>
<keyword evidence="1" id="KW-1133">Transmembrane helix</keyword>